<dbReference type="CDD" id="cd05259">
    <property type="entry name" value="PCBER_SDR_a"/>
    <property type="match status" value="1"/>
</dbReference>
<reference evidence="4" key="1">
    <citation type="journal article" date="2023" name="Access Microbiol">
        <title>De-novo genome assembly for Akanthomyces muscarius, a biocontrol agent of insect agricultural pests.</title>
        <authorList>
            <person name="Erdos Z."/>
            <person name="Studholme D.J."/>
            <person name="Raymond B."/>
            <person name="Sharma M."/>
        </authorList>
    </citation>
    <scope>NUCLEOTIDE SEQUENCE</scope>
    <source>
        <strain evidence="4">Ve6</strain>
    </source>
</reference>
<evidence type="ECO:0000313" key="5">
    <source>
        <dbReference type="Proteomes" id="UP001144673"/>
    </source>
</evidence>
<gene>
    <name evidence="4" type="ORF">LMH87_008409</name>
</gene>
<dbReference type="KEGG" id="amus:LMH87_008409"/>
<dbReference type="AlphaFoldDB" id="A0A9W8UQV0"/>
<feature type="domain" description="NmrA-like" evidence="3">
    <location>
        <begin position="4"/>
        <end position="251"/>
    </location>
</feature>
<evidence type="ECO:0000313" key="4">
    <source>
        <dbReference type="EMBL" id="KAJ4159511.1"/>
    </source>
</evidence>
<keyword evidence="1" id="KW-0521">NADP</keyword>
<dbReference type="Gene3D" id="3.90.25.10">
    <property type="entry name" value="UDP-galactose 4-epimerase, domain 1"/>
    <property type="match status" value="1"/>
</dbReference>
<evidence type="ECO:0000256" key="1">
    <source>
        <dbReference type="ARBA" id="ARBA00022857"/>
    </source>
</evidence>
<keyword evidence="5" id="KW-1185">Reference proteome</keyword>
<dbReference type="GeneID" id="80895568"/>
<dbReference type="Gene3D" id="3.40.50.720">
    <property type="entry name" value="NAD(P)-binding Rossmann-like Domain"/>
    <property type="match status" value="1"/>
</dbReference>
<evidence type="ECO:0000259" key="3">
    <source>
        <dbReference type="Pfam" id="PF05368"/>
    </source>
</evidence>
<name>A0A9W8UQV0_AKAMU</name>
<dbReference type="InterPro" id="IPR045312">
    <property type="entry name" value="PCBER-like"/>
</dbReference>
<dbReference type="SUPFAM" id="SSF51735">
    <property type="entry name" value="NAD(P)-binding Rossmann-fold domains"/>
    <property type="match status" value="1"/>
</dbReference>
<organism evidence="4 5">
    <name type="scientific">Akanthomyces muscarius</name>
    <name type="common">Entomopathogenic fungus</name>
    <name type="synonym">Lecanicillium muscarium</name>
    <dbReference type="NCBI Taxonomy" id="2231603"/>
    <lineage>
        <taxon>Eukaryota</taxon>
        <taxon>Fungi</taxon>
        <taxon>Dikarya</taxon>
        <taxon>Ascomycota</taxon>
        <taxon>Pezizomycotina</taxon>
        <taxon>Sordariomycetes</taxon>
        <taxon>Hypocreomycetidae</taxon>
        <taxon>Hypocreales</taxon>
        <taxon>Cordycipitaceae</taxon>
        <taxon>Akanthomyces</taxon>
    </lineage>
</organism>
<dbReference type="PANTHER" id="PTHR47706">
    <property type="entry name" value="NMRA-LIKE FAMILY PROTEIN"/>
    <property type="match status" value="1"/>
</dbReference>
<dbReference type="InterPro" id="IPR008030">
    <property type="entry name" value="NmrA-like"/>
</dbReference>
<dbReference type="InterPro" id="IPR036291">
    <property type="entry name" value="NAD(P)-bd_dom_sf"/>
</dbReference>
<comment type="caution">
    <text evidence="4">The sequence shown here is derived from an EMBL/GenBank/DDBJ whole genome shotgun (WGS) entry which is preliminary data.</text>
</comment>
<dbReference type="InterPro" id="IPR051609">
    <property type="entry name" value="NmrA/Isoflavone_reductase-like"/>
</dbReference>
<dbReference type="Proteomes" id="UP001144673">
    <property type="component" value="Unassembled WGS sequence"/>
</dbReference>
<sequence>MPRTKVVIVGAAGETGTSITNGLLERATEFDITALARPSSVDKPENKLLADRGVKVMPAELFGSQEKLVKLLTGVDVVIAALGWMNQLDQIPLVTAAKAAGVRRFVPCGFITVAPPKGVMWLREQKEEVYNHIRKLYLPYTFIDVGFWYQFATPKLASGRIDYAFMNPGANVFVGDGNAPSAITDLRDIGRYVARIILDPRTLNKMVFAYNELLTQEQIFHLLEKLSGESVEKQRASATQIHVQVKAAREAIEKEPLQLSNVMQVSAAEYFLSWGLRGDNTPEYAKYLGYLTSKELYPDFEQIKYVDYLKEVLGGKAKPIYANLKLG</sequence>
<accession>A0A9W8UQV0</accession>
<dbReference type="PANTHER" id="PTHR47706:SF6">
    <property type="entry name" value="NMRA-LIKE FAMILY PROTEIN (AFU_ORTHOLOGUE AFUA_6G00280)"/>
    <property type="match status" value="1"/>
</dbReference>
<keyword evidence="2" id="KW-0560">Oxidoreductase</keyword>
<protein>
    <recommendedName>
        <fullName evidence="3">NmrA-like domain-containing protein</fullName>
    </recommendedName>
</protein>
<proteinExistence type="predicted"/>
<dbReference type="EMBL" id="JAJHUN010000005">
    <property type="protein sequence ID" value="KAJ4159511.1"/>
    <property type="molecule type" value="Genomic_DNA"/>
</dbReference>
<evidence type="ECO:0000256" key="2">
    <source>
        <dbReference type="ARBA" id="ARBA00023002"/>
    </source>
</evidence>
<dbReference type="Pfam" id="PF05368">
    <property type="entry name" value="NmrA"/>
    <property type="match status" value="1"/>
</dbReference>
<dbReference type="GO" id="GO:0016491">
    <property type="term" value="F:oxidoreductase activity"/>
    <property type="evidence" value="ECO:0007669"/>
    <property type="project" value="UniProtKB-KW"/>
</dbReference>
<dbReference type="RefSeq" id="XP_056057510.1">
    <property type="nucleotide sequence ID" value="XM_056198053.1"/>
</dbReference>